<comment type="caution">
    <text evidence="3">The sequence shown here is derived from an EMBL/GenBank/DDBJ whole genome shotgun (WGS) entry which is preliminary data.</text>
</comment>
<proteinExistence type="inferred from homology"/>
<keyword evidence="4" id="KW-1185">Reference proteome</keyword>
<dbReference type="Gene3D" id="3.20.20.140">
    <property type="entry name" value="Metal-dependent hydrolases"/>
    <property type="match status" value="1"/>
</dbReference>
<gene>
    <name evidence="3" type="ORF">Q8947_11485</name>
</gene>
<dbReference type="PANTHER" id="PTHR46124">
    <property type="entry name" value="D-AMINOACYL-TRNA DEACYLASE"/>
    <property type="match status" value="1"/>
</dbReference>
<dbReference type="PIRSF" id="PIRSF005902">
    <property type="entry name" value="DNase_TatD"/>
    <property type="match status" value="1"/>
</dbReference>
<dbReference type="InterPro" id="IPR018228">
    <property type="entry name" value="DNase_TatD-rel_CS"/>
</dbReference>
<accession>A0ABU1D821</accession>
<dbReference type="SUPFAM" id="SSF51556">
    <property type="entry name" value="Metallo-dependent hydrolases"/>
    <property type="match status" value="1"/>
</dbReference>
<dbReference type="PROSITE" id="PS01090">
    <property type="entry name" value="TATD_2"/>
    <property type="match status" value="1"/>
</dbReference>
<dbReference type="EMBL" id="JAUZQE010000029">
    <property type="protein sequence ID" value="MDR4126601.1"/>
    <property type="molecule type" value="Genomic_DNA"/>
</dbReference>
<evidence type="ECO:0000313" key="4">
    <source>
        <dbReference type="Proteomes" id="UP001232156"/>
    </source>
</evidence>
<name>A0ABU1D821_9BURK</name>
<dbReference type="Pfam" id="PF01026">
    <property type="entry name" value="TatD_DNase"/>
    <property type="match status" value="1"/>
</dbReference>
<organism evidence="3 4">
    <name type="scientific">Yanghanlia caeni</name>
    <dbReference type="NCBI Taxonomy" id="3064283"/>
    <lineage>
        <taxon>Bacteria</taxon>
        <taxon>Pseudomonadati</taxon>
        <taxon>Pseudomonadota</taxon>
        <taxon>Betaproteobacteria</taxon>
        <taxon>Burkholderiales</taxon>
        <taxon>Alcaligenaceae</taxon>
        <taxon>Yanghanlia</taxon>
    </lineage>
</organism>
<dbReference type="Proteomes" id="UP001232156">
    <property type="component" value="Unassembled WGS sequence"/>
</dbReference>
<keyword evidence="2 3" id="KW-0378">Hydrolase</keyword>
<dbReference type="PROSITE" id="PS01137">
    <property type="entry name" value="TATD_1"/>
    <property type="match status" value="1"/>
</dbReference>
<dbReference type="InterPro" id="IPR001130">
    <property type="entry name" value="TatD-like"/>
</dbReference>
<sequence>MLIDTHCHLDAVEFSHDRDAVIERAGREGVCAIVIPAVDRGNCDTVQALAWRFAGGYYALGIHPIAVPDANDDDLQWLEQRLEAALEDDRFVGVGEIGLDFFLPALCEPAMREKQERFFEAQLKMAQRFALPVIVHVRRAQDDVLKYVRRHPGVCGIAHAFNGSFQQAQQFIDQGFVLGFGGAMTFERALQIRRLATRLPLDAMVLETDSPDIPPAWLGQPGKPTPRNEPAQVPRIGRELAALRSVPYEEVVVRTGANARRVLPRLRTS</sequence>
<protein>
    <submittedName>
        <fullName evidence="3">TatD family hydrolase</fullName>
    </submittedName>
</protein>
<reference evidence="3 4" key="1">
    <citation type="submission" date="2023-08" db="EMBL/GenBank/DDBJ databases">
        <title>Alcaligenaceae gen. nov., a novel taxon isolated from the sludge of Yixing Pesticide Factory.</title>
        <authorList>
            <person name="Ruan L."/>
        </authorList>
    </citation>
    <scope>NUCLEOTIDE SEQUENCE [LARGE SCALE GENOMIC DNA]</scope>
    <source>
        <strain evidence="3 4">LG-2</strain>
    </source>
</reference>
<evidence type="ECO:0000313" key="3">
    <source>
        <dbReference type="EMBL" id="MDR4126601.1"/>
    </source>
</evidence>
<dbReference type="GO" id="GO:0016787">
    <property type="term" value="F:hydrolase activity"/>
    <property type="evidence" value="ECO:0007669"/>
    <property type="project" value="UniProtKB-KW"/>
</dbReference>
<dbReference type="InterPro" id="IPR032466">
    <property type="entry name" value="Metal_Hydrolase"/>
</dbReference>
<dbReference type="PANTHER" id="PTHR46124:SF2">
    <property type="entry name" value="D-AMINOACYL-TRNA DEACYLASE"/>
    <property type="match status" value="1"/>
</dbReference>
<comment type="similarity">
    <text evidence="1">Belongs to the metallo-dependent hydrolases superfamily. TatD-type hydrolase family.</text>
</comment>
<evidence type="ECO:0000256" key="1">
    <source>
        <dbReference type="ARBA" id="ARBA00009275"/>
    </source>
</evidence>
<dbReference type="RefSeq" id="WP_347287327.1">
    <property type="nucleotide sequence ID" value="NZ_JAUZQE010000029.1"/>
</dbReference>
<evidence type="ECO:0000256" key="2">
    <source>
        <dbReference type="ARBA" id="ARBA00022801"/>
    </source>
</evidence>
<dbReference type="CDD" id="cd01310">
    <property type="entry name" value="TatD_DNAse"/>
    <property type="match status" value="1"/>
</dbReference>